<evidence type="ECO:0000313" key="2">
    <source>
        <dbReference type="Proteomes" id="UP000602510"/>
    </source>
</evidence>
<protein>
    <submittedName>
        <fullName evidence="1">Uncharacterized protein</fullName>
    </submittedName>
</protein>
<proteinExistence type="predicted"/>
<evidence type="ECO:0000313" key="1">
    <source>
        <dbReference type="EMBL" id="KAF4039928.1"/>
    </source>
</evidence>
<sequence>MKVEGTFFRMKSIAQMTRAALKIWQFVIKYTTKPLLSQGVDGDMALARNSRRKSFDGARLSTKKNGTVDENHIAFDDLCKLVKPDSAMLYTPPTSQRVQVVALANWESAPSFILDEHLHQGFPKASTDRLLNKCNPFLSGKRRANSEDLSSEAPTVSTDCSTIPEHIVEELDIVEEEKDGVEEKEPIPLKTEACETKVEQAPSSGTFQFESKSAQQKTHEKKQTQRWVCAGHGQWVKCNAEQSFTTVSLDTNTENLWKVRWVQVGYGRYTKYHVNGKTGEKITCTA</sequence>
<name>A0A833SW13_PHYIN</name>
<organism evidence="1 2">
    <name type="scientific">Phytophthora infestans</name>
    <name type="common">Potato late blight agent</name>
    <name type="synonym">Botrytis infestans</name>
    <dbReference type="NCBI Taxonomy" id="4787"/>
    <lineage>
        <taxon>Eukaryota</taxon>
        <taxon>Sar</taxon>
        <taxon>Stramenopiles</taxon>
        <taxon>Oomycota</taxon>
        <taxon>Peronosporomycetes</taxon>
        <taxon>Peronosporales</taxon>
        <taxon>Peronosporaceae</taxon>
        <taxon>Phytophthora</taxon>
    </lineage>
</organism>
<gene>
    <name evidence="1" type="ORF">GN244_ATG07874</name>
</gene>
<accession>A0A833SW13</accession>
<dbReference type="EMBL" id="WSZM01000157">
    <property type="protein sequence ID" value="KAF4039928.1"/>
    <property type="molecule type" value="Genomic_DNA"/>
</dbReference>
<keyword evidence="2" id="KW-1185">Reference proteome</keyword>
<comment type="caution">
    <text evidence="1">The sequence shown here is derived from an EMBL/GenBank/DDBJ whole genome shotgun (WGS) entry which is preliminary data.</text>
</comment>
<dbReference type="AlphaFoldDB" id="A0A833SW13"/>
<dbReference type="Proteomes" id="UP000602510">
    <property type="component" value="Unassembled WGS sequence"/>
</dbReference>
<reference evidence="1" key="1">
    <citation type="submission" date="2020-04" db="EMBL/GenBank/DDBJ databases">
        <title>Hybrid Assembly of Korean Phytophthora infestans isolates.</title>
        <authorList>
            <person name="Prokchorchik M."/>
            <person name="Lee Y."/>
            <person name="Seo J."/>
            <person name="Cho J.-H."/>
            <person name="Park Y.-E."/>
            <person name="Jang D.-C."/>
            <person name="Im J.-S."/>
            <person name="Choi J.-G."/>
            <person name="Park H.-J."/>
            <person name="Lee G.-B."/>
            <person name="Lee Y.-G."/>
            <person name="Hong S.-Y."/>
            <person name="Cho K."/>
            <person name="Sohn K.H."/>
        </authorList>
    </citation>
    <scope>NUCLEOTIDE SEQUENCE</scope>
    <source>
        <strain evidence="1">KR_1_A1</strain>
    </source>
</reference>